<feature type="non-terminal residue" evidence="1">
    <location>
        <position position="330"/>
    </location>
</feature>
<comment type="caution">
    <text evidence="1">The sequence shown here is derived from an EMBL/GenBank/DDBJ whole genome shotgun (WGS) entry which is preliminary data.</text>
</comment>
<dbReference type="EMBL" id="CM043789">
    <property type="protein sequence ID" value="KAI4826580.1"/>
    <property type="molecule type" value="Genomic_DNA"/>
</dbReference>
<evidence type="ECO:0000313" key="2">
    <source>
        <dbReference type="Proteomes" id="UP001057452"/>
    </source>
</evidence>
<reference evidence="1" key="1">
    <citation type="submission" date="2022-05" db="EMBL/GenBank/DDBJ databases">
        <title>Chromosome-level genome of Chaenocephalus aceratus.</title>
        <authorList>
            <person name="Park H."/>
        </authorList>
    </citation>
    <scope>NUCLEOTIDE SEQUENCE</scope>
    <source>
        <strain evidence="1">KU_202001</strain>
    </source>
</reference>
<keyword evidence="2" id="KW-1185">Reference proteome</keyword>
<gene>
    <name evidence="1" type="ORF">KUCAC02_030025</name>
</gene>
<proteinExistence type="predicted"/>
<organism evidence="1 2">
    <name type="scientific">Chaenocephalus aceratus</name>
    <name type="common">Blackfin icefish</name>
    <name type="synonym">Chaenichthys aceratus</name>
    <dbReference type="NCBI Taxonomy" id="36190"/>
    <lineage>
        <taxon>Eukaryota</taxon>
        <taxon>Metazoa</taxon>
        <taxon>Chordata</taxon>
        <taxon>Craniata</taxon>
        <taxon>Vertebrata</taxon>
        <taxon>Euteleostomi</taxon>
        <taxon>Actinopterygii</taxon>
        <taxon>Neopterygii</taxon>
        <taxon>Teleostei</taxon>
        <taxon>Neoteleostei</taxon>
        <taxon>Acanthomorphata</taxon>
        <taxon>Eupercaria</taxon>
        <taxon>Perciformes</taxon>
        <taxon>Notothenioidei</taxon>
        <taxon>Channichthyidae</taxon>
        <taxon>Chaenocephalus</taxon>
    </lineage>
</organism>
<protein>
    <submittedName>
        <fullName evidence="1">Uncharacterized protein</fullName>
    </submittedName>
</protein>
<name>A0ACB9XJV7_CHAAC</name>
<evidence type="ECO:0000313" key="1">
    <source>
        <dbReference type="EMBL" id="KAI4826580.1"/>
    </source>
</evidence>
<dbReference type="Proteomes" id="UP001057452">
    <property type="component" value="Chromosome 5"/>
</dbReference>
<sequence>MSMLVAKQNIPFTFTDEINKSLKDMFPDSEIAKQYSCGRTKATQIVSTEKEFAILVRVFEEDTLVTKFLHRPVCNIGTAVRLFTSLTKVLSERNIDWNNLVAFNSDNASVMKGRHNSVASRIKELQLGVVDIRCICHLVQLATGCGIKALHQPIEEVLQAIYSHFDISAKRCELYKEFVEFTDTDTLKLLSHEDVEKPGKVRMLAGHLSSKETKFFFFFLSHALKPLVDFNVAFQAEGVAAQGNVQPYVPLKEIQFQDTSLQFPDEDLFIGDQAQTFLEDNKDELPVARMLQAVRGFFVAVTLVFPLDNIVLQNLIVLDPESRHKFTPSS</sequence>
<accession>A0ACB9XJV7</accession>